<protein>
    <submittedName>
        <fullName evidence="2">Uncharacterized protein</fullName>
    </submittedName>
</protein>
<reference evidence="2" key="1">
    <citation type="submission" date="2023-04" db="EMBL/GenBank/DDBJ databases">
        <authorList>
            <consortium name="ELIXIR-Norway"/>
        </authorList>
    </citation>
    <scope>NUCLEOTIDE SEQUENCE [LARGE SCALE GENOMIC DNA]</scope>
</reference>
<evidence type="ECO:0000313" key="3">
    <source>
        <dbReference type="Proteomes" id="UP001176941"/>
    </source>
</evidence>
<dbReference type="Proteomes" id="UP001176941">
    <property type="component" value="Chromosome 27"/>
</dbReference>
<proteinExistence type="predicted"/>
<organism evidence="2 3">
    <name type="scientific">Rangifer tarandus platyrhynchus</name>
    <name type="common">Svalbard reindeer</name>
    <dbReference type="NCBI Taxonomy" id="3082113"/>
    <lineage>
        <taxon>Eukaryota</taxon>
        <taxon>Metazoa</taxon>
        <taxon>Chordata</taxon>
        <taxon>Craniata</taxon>
        <taxon>Vertebrata</taxon>
        <taxon>Euteleostomi</taxon>
        <taxon>Mammalia</taxon>
        <taxon>Eutheria</taxon>
        <taxon>Laurasiatheria</taxon>
        <taxon>Artiodactyla</taxon>
        <taxon>Ruminantia</taxon>
        <taxon>Pecora</taxon>
        <taxon>Cervidae</taxon>
        <taxon>Odocoileinae</taxon>
        <taxon>Rangifer</taxon>
    </lineage>
</organism>
<dbReference type="EMBL" id="OX459963">
    <property type="protein sequence ID" value="CAI9167674.1"/>
    <property type="molecule type" value="Genomic_DNA"/>
</dbReference>
<keyword evidence="3" id="KW-1185">Reference proteome</keyword>
<evidence type="ECO:0000313" key="2">
    <source>
        <dbReference type="EMBL" id="CAI9167674.1"/>
    </source>
</evidence>
<feature type="compositionally biased region" description="Basic residues" evidence="1">
    <location>
        <begin position="95"/>
        <end position="107"/>
    </location>
</feature>
<evidence type="ECO:0000256" key="1">
    <source>
        <dbReference type="SAM" id="MobiDB-lite"/>
    </source>
</evidence>
<sequence length="107" mass="11358">MGAERHRVPFVPPLTPWRARLIAGPGPGTGYVPGGSARGSRTASGSWQRDSPHGARARPGYCRARSAGAEPEEEPRKKPLCLPNSAESSGPSKTDHHRKAGQPKSRA</sequence>
<feature type="region of interest" description="Disordered" evidence="1">
    <location>
        <begin position="19"/>
        <end position="107"/>
    </location>
</feature>
<gene>
    <name evidence="2" type="ORF">MRATA1EN1_LOCUS16636</name>
</gene>
<name>A0ABN8Z1M4_RANTA</name>
<accession>A0ABN8Z1M4</accession>
<feature type="compositionally biased region" description="Gly residues" evidence="1">
    <location>
        <begin position="25"/>
        <end position="37"/>
    </location>
</feature>